<evidence type="ECO:0000313" key="3">
    <source>
        <dbReference type="Proteomes" id="UP000265520"/>
    </source>
</evidence>
<feature type="compositionally biased region" description="Polar residues" evidence="1">
    <location>
        <begin position="114"/>
        <end position="131"/>
    </location>
</feature>
<name>A0A392N1A6_9FABA</name>
<dbReference type="EMBL" id="LXQA010024787">
    <property type="protein sequence ID" value="MCH93373.1"/>
    <property type="molecule type" value="Genomic_DNA"/>
</dbReference>
<accession>A0A392N1A6</accession>
<feature type="compositionally biased region" description="Basic residues" evidence="1">
    <location>
        <begin position="58"/>
        <end position="67"/>
    </location>
</feature>
<gene>
    <name evidence="2" type="ORF">A2U01_0014322</name>
</gene>
<proteinExistence type="predicted"/>
<feature type="compositionally biased region" description="Basic and acidic residues" evidence="1">
    <location>
        <begin position="34"/>
        <end position="57"/>
    </location>
</feature>
<reference evidence="2 3" key="1">
    <citation type="journal article" date="2018" name="Front. Plant Sci.">
        <title>Red Clover (Trifolium pratense) and Zigzag Clover (T. medium) - A Picture of Genomic Similarities and Differences.</title>
        <authorList>
            <person name="Dluhosova J."/>
            <person name="Istvanek J."/>
            <person name="Nedelnik J."/>
            <person name="Repkova J."/>
        </authorList>
    </citation>
    <scope>NUCLEOTIDE SEQUENCE [LARGE SCALE GENOMIC DNA]</scope>
    <source>
        <strain evidence="3">cv. 10/8</strain>
        <tissue evidence="2">Leaf</tissue>
    </source>
</reference>
<feature type="region of interest" description="Disordered" evidence="1">
    <location>
        <begin position="34"/>
        <end position="87"/>
    </location>
</feature>
<evidence type="ECO:0000313" key="2">
    <source>
        <dbReference type="EMBL" id="MCH93373.1"/>
    </source>
</evidence>
<dbReference type="AlphaFoldDB" id="A0A392N1A6"/>
<protein>
    <submittedName>
        <fullName evidence="2">Uncharacterized protein</fullName>
    </submittedName>
</protein>
<feature type="region of interest" description="Disordered" evidence="1">
    <location>
        <begin position="210"/>
        <end position="231"/>
    </location>
</feature>
<feature type="region of interest" description="Disordered" evidence="1">
    <location>
        <begin position="111"/>
        <end position="133"/>
    </location>
</feature>
<comment type="caution">
    <text evidence="2">The sequence shown here is derived from an EMBL/GenBank/DDBJ whole genome shotgun (WGS) entry which is preliminary data.</text>
</comment>
<evidence type="ECO:0000256" key="1">
    <source>
        <dbReference type="SAM" id="MobiDB-lite"/>
    </source>
</evidence>
<feature type="compositionally biased region" description="Basic and acidic residues" evidence="1">
    <location>
        <begin position="211"/>
        <end position="228"/>
    </location>
</feature>
<keyword evidence="3" id="KW-1185">Reference proteome</keyword>
<sequence length="329" mass="37786">MLCPRCSSIFDKAAAKAFERSDIKKNFDISEAKKEVAEEERSWRDQDGKKGTRFFDQKKKRSLHKKREYGFDHNLKPHNGFQKKHTYVPPNNVPIGKWFVGDKKFRNRKPITVEGSQSSNPISSEEVTSSRNGKKKWKAYANNAIPPLYRHPNWKKEGLTSTQIRIAQRVKKESYQNFELGGKLVHFTIKQRGDNKVTYHNTIGKSIKTTTHGEKAKSTKTNEEDHVTDNFNTGFPDEIEEISQVAMISVLPAEYTDQSFALLDKPADQMRSHLKPLFIKAEINEDFKVNKVLIDGGAAVNLMPESFLPKIDKTEKDLMDHNIEITDFN</sequence>
<dbReference type="Proteomes" id="UP000265520">
    <property type="component" value="Unassembled WGS sequence"/>
</dbReference>
<organism evidence="2 3">
    <name type="scientific">Trifolium medium</name>
    <dbReference type="NCBI Taxonomy" id="97028"/>
    <lineage>
        <taxon>Eukaryota</taxon>
        <taxon>Viridiplantae</taxon>
        <taxon>Streptophyta</taxon>
        <taxon>Embryophyta</taxon>
        <taxon>Tracheophyta</taxon>
        <taxon>Spermatophyta</taxon>
        <taxon>Magnoliopsida</taxon>
        <taxon>eudicotyledons</taxon>
        <taxon>Gunneridae</taxon>
        <taxon>Pentapetalae</taxon>
        <taxon>rosids</taxon>
        <taxon>fabids</taxon>
        <taxon>Fabales</taxon>
        <taxon>Fabaceae</taxon>
        <taxon>Papilionoideae</taxon>
        <taxon>50 kb inversion clade</taxon>
        <taxon>NPAAA clade</taxon>
        <taxon>Hologalegina</taxon>
        <taxon>IRL clade</taxon>
        <taxon>Trifolieae</taxon>
        <taxon>Trifolium</taxon>
    </lineage>
</organism>